<dbReference type="KEGG" id="lgi:LOTGIDRAFT_110799"/>
<evidence type="ECO:0008006" key="10">
    <source>
        <dbReference type="Google" id="ProtNLM"/>
    </source>
</evidence>
<feature type="transmembrane region" description="Helical" evidence="7">
    <location>
        <begin position="83"/>
        <end position="103"/>
    </location>
</feature>
<dbReference type="GO" id="GO:0000139">
    <property type="term" value="C:Golgi membrane"/>
    <property type="evidence" value="ECO:0007669"/>
    <property type="project" value="InterPro"/>
</dbReference>
<evidence type="ECO:0000256" key="1">
    <source>
        <dbReference type="ARBA" id="ARBA00004141"/>
    </source>
</evidence>
<feature type="transmembrane region" description="Helical" evidence="7">
    <location>
        <begin position="109"/>
        <end position="130"/>
    </location>
</feature>
<feature type="transmembrane region" description="Helical" evidence="7">
    <location>
        <begin position="44"/>
        <end position="63"/>
    </location>
</feature>
<feature type="transmembrane region" description="Helical" evidence="7">
    <location>
        <begin position="12"/>
        <end position="32"/>
    </location>
</feature>
<feature type="transmembrane region" description="Helical" evidence="7">
    <location>
        <begin position="175"/>
        <end position="201"/>
    </location>
</feature>
<feature type="transmembrane region" description="Helical" evidence="7">
    <location>
        <begin position="213"/>
        <end position="231"/>
    </location>
</feature>
<reference evidence="8 9" key="1">
    <citation type="journal article" date="2013" name="Nature">
        <title>Insights into bilaterian evolution from three spiralian genomes.</title>
        <authorList>
            <person name="Simakov O."/>
            <person name="Marletaz F."/>
            <person name="Cho S.J."/>
            <person name="Edsinger-Gonzales E."/>
            <person name="Havlak P."/>
            <person name="Hellsten U."/>
            <person name="Kuo D.H."/>
            <person name="Larsson T."/>
            <person name="Lv J."/>
            <person name="Arendt D."/>
            <person name="Savage R."/>
            <person name="Osoegawa K."/>
            <person name="de Jong P."/>
            <person name="Grimwood J."/>
            <person name="Chapman J.A."/>
            <person name="Shapiro H."/>
            <person name="Aerts A."/>
            <person name="Otillar R.P."/>
            <person name="Terry A.Y."/>
            <person name="Boore J.L."/>
            <person name="Grigoriev I.V."/>
            <person name="Lindberg D.R."/>
            <person name="Seaver E.C."/>
            <person name="Weisblat D.A."/>
            <person name="Putnam N.H."/>
            <person name="Rokhsar D.S."/>
        </authorList>
    </citation>
    <scope>NUCLEOTIDE SEQUENCE [LARGE SCALE GENOMIC DNA]</scope>
</reference>
<keyword evidence="3" id="KW-0813">Transport</keyword>
<feature type="transmembrane region" description="Helical" evidence="7">
    <location>
        <begin position="251"/>
        <end position="271"/>
    </location>
</feature>
<evidence type="ECO:0000256" key="6">
    <source>
        <dbReference type="ARBA" id="ARBA00023136"/>
    </source>
</evidence>
<dbReference type="Proteomes" id="UP000030746">
    <property type="component" value="Unassembled WGS sequence"/>
</dbReference>
<dbReference type="Pfam" id="PF04142">
    <property type="entry name" value="Nuc_sug_transp"/>
    <property type="match status" value="1"/>
</dbReference>
<keyword evidence="6 7" id="KW-0472">Membrane</keyword>
<keyword evidence="9" id="KW-1185">Reference proteome</keyword>
<evidence type="ECO:0000256" key="5">
    <source>
        <dbReference type="ARBA" id="ARBA00022989"/>
    </source>
</evidence>
<proteinExistence type="inferred from homology"/>
<feature type="transmembrane region" description="Helical" evidence="7">
    <location>
        <begin position="278"/>
        <end position="298"/>
    </location>
</feature>
<keyword evidence="5 7" id="KW-1133">Transmembrane helix</keyword>
<dbReference type="PANTHER" id="PTHR10231">
    <property type="entry name" value="NUCLEOTIDE-SUGAR TRANSMEMBRANE TRANSPORTER"/>
    <property type="match status" value="1"/>
</dbReference>
<comment type="subcellular location">
    <subcellularLocation>
        <location evidence="1">Membrane</location>
        <topology evidence="1">Multi-pass membrane protein</topology>
    </subcellularLocation>
</comment>
<dbReference type="CTD" id="20230638"/>
<evidence type="ECO:0000256" key="3">
    <source>
        <dbReference type="ARBA" id="ARBA00022597"/>
    </source>
</evidence>
<dbReference type="GO" id="GO:0015165">
    <property type="term" value="F:pyrimidine nucleotide-sugar transmembrane transporter activity"/>
    <property type="evidence" value="ECO:0007669"/>
    <property type="project" value="InterPro"/>
</dbReference>
<feature type="transmembrane region" description="Helical" evidence="7">
    <location>
        <begin position="304"/>
        <end position="321"/>
    </location>
</feature>
<dbReference type="InterPro" id="IPR037185">
    <property type="entry name" value="EmrE-like"/>
</dbReference>
<gene>
    <name evidence="8" type="ORF">LOTGIDRAFT_110799</name>
</gene>
<keyword evidence="4 7" id="KW-0812">Transmembrane</keyword>
<dbReference type="OMA" id="CLYCREN"/>
<dbReference type="AlphaFoldDB" id="V4AYR4"/>
<evidence type="ECO:0000256" key="2">
    <source>
        <dbReference type="ARBA" id="ARBA00009976"/>
    </source>
</evidence>
<sequence>MSADLFPTKMSFFIFIAYIMLFVNQGLLVTASKSVTNRYNYNPTIVILVTECLKLISSVILYLKDNDIATFGRDIVKHKQAILLYFVPAGLYCLYNNLSYVNLQAYDPTTYFLLLQFRVVLTGVVFQILFSKKLSQLQWCSLILLTFGCILKEVHQSEIKSVSVTPHPNESSFGMFNIHFVLILVQVFASVIAGVYNEYLLKGCEAHFMMQNFFMYLDSIISNSVVLLYHGDLRLSFVFLWDQMKPIFLNPVVIAIVLNTTCIGICVSFFLKSLNSILKNFASAMELIFTAILSWILFGYPIDLYTFASIFVVTCAIVLYARNPVVNLPKDLIKAKHGNNELENV</sequence>
<evidence type="ECO:0000313" key="9">
    <source>
        <dbReference type="Proteomes" id="UP000030746"/>
    </source>
</evidence>
<dbReference type="OrthoDB" id="419167at2759"/>
<comment type="similarity">
    <text evidence="2">Belongs to the nucleotide-sugar transporter family. SLC35A subfamily.</text>
</comment>
<evidence type="ECO:0000256" key="7">
    <source>
        <dbReference type="SAM" id="Phobius"/>
    </source>
</evidence>
<dbReference type="InterPro" id="IPR007271">
    <property type="entry name" value="Nuc_sug_transpt"/>
</dbReference>
<accession>V4AYR4</accession>
<protein>
    <recommendedName>
        <fullName evidence="10">Sugar phosphate transporter domain-containing protein</fullName>
    </recommendedName>
</protein>
<dbReference type="SUPFAM" id="SSF103481">
    <property type="entry name" value="Multidrug resistance efflux transporter EmrE"/>
    <property type="match status" value="1"/>
</dbReference>
<dbReference type="RefSeq" id="XP_009046273.1">
    <property type="nucleotide sequence ID" value="XM_009048025.1"/>
</dbReference>
<evidence type="ECO:0000256" key="4">
    <source>
        <dbReference type="ARBA" id="ARBA00022692"/>
    </source>
</evidence>
<dbReference type="GeneID" id="20230638"/>
<organism evidence="8 9">
    <name type="scientific">Lottia gigantea</name>
    <name type="common">Giant owl limpet</name>
    <dbReference type="NCBI Taxonomy" id="225164"/>
    <lineage>
        <taxon>Eukaryota</taxon>
        <taxon>Metazoa</taxon>
        <taxon>Spiralia</taxon>
        <taxon>Lophotrochozoa</taxon>
        <taxon>Mollusca</taxon>
        <taxon>Gastropoda</taxon>
        <taxon>Patellogastropoda</taxon>
        <taxon>Lottioidea</taxon>
        <taxon>Lottiidae</taxon>
        <taxon>Lottia</taxon>
    </lineage>
</organism>
<evidence type="ECO:0000313" key="8">
    <source>
        <dbReference type="EMBL" id="ESP02803.1"/>
    </source>
</evidence>
<name>V4AYR4_LOTGI</name>
<dbReference type="EMBL" id="KB200129">
    <property type="protein sequence ID" value="ESP02803.1"/>
    <property type="molecule type" value="Genomic_DNA"/>
</dbReference>
<dbReference type="HOGENOM" id="CLU_024645_5_0_1"/>
<keyword evidence="3" id="KW-0762">Sugar transport</keyword>